<dbReference type="InterPro" id="IPR051531">
    <property type="entry name" value="N-acetyltransferase"/>
</dbReference>
<protein>
    <submittedName>
        <fullName evidence="2">Anhydro-N-acetylmuramic acid kinase</fullName>
    </submittedName>
</protein>
<proteinExistence type="predicted"/>
<dbReference type="SUPFAM" id="SSF55729">
    <property type="entry name" value="Acyl-CoA N-acyltransferases (Nat)"/>
    <property type="match status" value="1"/>
</dbReference>
<dbReference type="InterPro" id="IPR000182">
    <property type="entry name" value="GNAT_dom"/>
</dbReference>
<dbReference type="PANTHER" id="PTHR43792">
    <property type="entry name" value="GNAT FAMILY, PUTATIVE (AFU_ORTHOLOGUE AFUA_3G00765)-RELATED-RELATED"/>
    <property type="match status" value="1"/>
</dbReference>
<organism evidence="2 3">
    <name type="scientific">Streptomonospora litoralis</name>
    <dbReference type="NCBI Taxonomy" id="2498135"/>
    <lineage>
        <taxon>Bacteria</taxon>
        <taxon>Bacillati</taxon>
        <taxon>Actinomycetota</taxon>
        <taxon>Actinomycetes</taxon>
        <taxon>Streptosporangiales</taxon>
        <taxon>Nocardiopsidaceae</taxon>
        <taxon>Streptomonospora</taxon>
    </lineage>
</organism>
<feature type="domain" description="N-acetyltransferase" evidence="1">
    <location>
        <begin position="8"/>
        <end position="177"/>
    </location>
</feature>
<dbReference type="GO" id="GO:0016747">
    <property type="term" value="F:acyltransferase activity, transferring groups other than amino-acyl groups"/>
    <property type="evidence" value="ECO:0007669"/>
    <property type="project" value="InterPro"/>
</dbReference>
<keyword evidence="3" id="KW-1185">Reference proteome</keyword>
<evidence type="ECO:0000313" key="3">
    <source>
        <dbReference type="Proteomes" id="UP000292235"/>
    </source>
</evidence>
<keyword evidence="2" id="KW-0418">Kinase</keyword>
<gene>
    <name evidence="2" type="ORF">EKD16_12415</name>
</gene>
<dbReference type="EMBL" id="CP036455">
    <property type="protein sequence ID" value="QBI54266.1"/>
    <property type="molecule type" value="Genomic_DNA"/>
</dbReference>
<keyword evidence="2" id="KW-0808">Transferase</keyword>
<evidence type="ECO:0000259" key="1">
    <source>
        <dbReference type="PROSITE" id="PS51186"/>
    </source>
</evidence>
<dbReference type="KEGG" id="strr:EKD16_12415"/>
<accession>A0A4P6Q0V0</accession>
<dbReference type="Pfam" id="PF13302">
    <property type="entry name" value="Acetyltransf_3"/>
    <property type="match status" value="1"/>
</dbReference>
<dbReference type="Proteomes" id="UP000292235">
    <property type="component" value="Chromosome"/>
</dbReference>
<name>A0A4P6Q0V0_9ACTN</name>
<dbReference type="PROSITE" id="PS51186">
    <property type="entry name" value="GNAT"/>
    <property type="match status" value="1"/>
</dbReference>
<dbReference type="InterPro" id="IPR016181">
    <property type="entry name" value="Acyl_CoA_acyltransferase"/>
</dbReference>
<dbReference type="Gene3D" id="3.40.630.30">
    <property type="match status" value="1"/>
</dbReference>
<reference evidence="2 3" key="1">
    <citation type="submission" date="2019-02" db="EMBL/GenBank/DDBJ databases">
        <authorList>
            <person name="Khodamoradi S."/>
            <person name="Hahnke R.L."/>
            <person name="Kaempfer P."/>
            <person name="Schumann P."/>
            <person name="Rohde M."/>
            <person name="Steinert M."/>
            <person name="Luzhetskyy A."/>
            <person name="Wink J."/>
            <person name="Ruckert C."/>
        </authorList>
    </citation>
    <scope>NUCLEOTIDE SEQUENCE [LARGE SCALE GENOMIC DNA]</scope>
    <source>
        <strain evidence="2 3">M2</strain>
    </source>
</reference>
<dbReference type="PANTHER" id="PTHR43792:SF1">
    <property type="entry name" value="N-ACETYLTRANSFERASE DOMAIN-CONTAINING PROTEIN"/>
    <property type="match status" value="1"/>
</dbReference>
<dbReference type="GO" id="GO:0016301">
    <property type="term" value="F:kinase activity"/>
    <property type="evidence" value="ECO:0007669"/>
    <property type="project" value="UniProtKB-KW"/>
</dbReference>
<evidence type="ECO:0000313" key="2">
    <source>
        <dbReference type="EMBL" id="QBI54266.1"/>
    </source>
</evidence>
<sequence>MSLRTSRLLLRPWRASDRALFAELNADPAVMEHFPAVLSREQSDAAAEGIQARLAENGFGFWAVEVVETGTFIGFAGLSRPRFDAHFTPAVEIGWRLARHAWGHGYATEAARTAAAYAFDRCHLAEIVSFTSRTNTRSRAVMRRLGMRYDSADDFDHPDLPEGHPLAPHVLYRLAADDV</sequence>
<dbReference type="AlphaFoldDB" id="A0A4P6Q0V0"/>